<protein>
    <submittedName>
        <fullName evidence="1">Lipid A 3-O-deacylase PagL</fullName>
    </submittedName>
</protein>
<keyword evidence="2" id="KW-1185">Reference proteome</keyword>
<dbReference type="InterPro" id="IPR018550">
    <property type="entry name" value="Lipid-A_deacylase-rel"/>
</dbReference>
<dbReference type="AlphaFoldDB" id="A0A2T5BZF8"/>
<name>A0A2T5BZF8_9BACT</name>
<reference evidence="1 2" key="1">
    <citation type="submission" date="2018-04" db="EMBL/GenBank/DDBJ databases">
        <title>Genomic Encyclopedia of Archaeal and Bacterial Type Strains, Phase II (KMG-II): from individual species to whole genera.</title>
        <authorList>
            <person name="Goeker M."/>
        </authorList>
    </citation>
    <scope>NUCLEOTIDE SEQUENCE [LARGE SCALE GENOMIC DNA]</scope>
    <source>
        <strain evidence="1 2">DSM 28823</strain>
    </source>
</reference>
<dbReference type="RefSeq" id="WP_107823035.1">
    <property type="nucleotide sequence ID" value="NZ_QAAD01000014.1"/>
</dbReference>
<proteinExistence type="predicted"/>
<gene>
    <name evidence="1" type="ORF">C8N47_11413</name>
</gene>
<dbReference type="Gene3D" id="2.40.160.20">
    <property type="match status" value="1"/>
</dbReference>
<dbReference type="EMBL" id="QAAD01000014">
    <property type="protein sequence ID" value="PTN07670.1"/>
    <property type="molecule type" value="Genomic_DNA"/>
</dbReference>
<dbReference type="Proteomes" id="UP000243525">
    <property type="component" value="Unassembled WGS sequence"/>
</dbReference>
<dbReference type="Pfam" id="PF09411">
    <property type="entry name" value="PagL"/>
    <property type="match status" value="1"/>
</dbReference>
<accession>A0A2T5BZF8</accession>
<comment type="caution">
    <text evidence="1">The sequence shown here is derived from an EMBL/GenBank/DDBJ whole genome shotgun (WGS) entry which is preliminary data.</text>
</comment>
<evidence type="ECO:0000313" key="2">
    <source>
        <dbReference type="Proteomes" id="UP000243525"/>
    </source>
</evidence>
<evidence type="ECO:0000313" key="1">
    <source>
        <dbReference type="EMBL" id="PTN07670.1"/>
    </source>
</evidence>
<organism evidence="1 2">
    <name type="scientific">Mangrovibacterium marinum</name>
    <dbReference type="NCBI Taxonomy" id="1639118"/>
    <lineage>
        <taxon>Bacteria</taxon>
        <taxon>Pseudomonadati</taxon>
        <taxon>Bacteroidota</taxon>
        <taxon>Bacteroidia</taxon>
        <taxon>Marinilabiliales</taxon>
        <taxon>Prolixibacteraceae</taxon>
        <taxon>Mangrovibacterium</taxon>
    </lineage>
</organism>
<dbReference type="OrthoDB" id="627554at2"/>
<sequence>MTTRTKIGILFILLLFGAAGGNTALAWSPLKLGLKLDSLFHQPKRYSFFSTRYHAGRVLQTNDFLRGENLRGNPINSFNAIAFSYGVQTAGQKEWHHILNFPYYGFSFYNADFFNSQELGYPTALAGFMGFPLVRGARSVFGYELGFGLSYNWKAYDAYRNPFNVAIGSHRTVYVDVSAFYSYDLTKRWQLKTGLSFTHFSNGATKKPNAGINLVSPFVEVNYSLRDRPLLVREAQPAYNKQLELALQLGAGKKQEIYRSPDDEELKTVGNFSVINISAALLKQYSWKNKFGAGVDLSYDTQGNVAINYDSSGLPIVEKSDRMIDKMRLGIYGTYEFCVNRLSIASYLGVYALRESYDSEPPLIYQKFGLKYHFRNDMYIGLLVRAHKFTVADVIEWNVGYRLRWRRNN</sequence>